<dbReference type="EMBL" id="PXOA01000277">
    <property type="protein sequence ID" value="RFU77547.1"/>
    <property type="molecule type" value="Genomic_DNA"/>
</dbReference>
<sequence length="168" mass="18495">MAPSTSPTQRQALDSDDEGALQCRSETHVLKGQDGNKESFTFPTGWTLSSDNLLSTLHGLIHSDGDADVVKQRASALLRTVEWDSADYNLGRKAAGKRPLNDDQVFKRVHRMPVVKDTNVREYITIDSDDDDGPSTPVSDIIARNAARKRRRVGGIKREVSPANRGPL</sequence>
<evidence type="ECO:0000256" key="1">
    <source>
        <dbReference type="SAM" id="MobiDB-lite"/>
    </source>
</evidence>
<reference evidence="2 3" key="1">
    <citation type="journal article" date="2018" name="PLoS Pathog.">
        <title>Evolution of structural diversity of trichothecenes, a family of toxins produced by plant pathogenic and entomopathogenic fungi.</title>
        <authorList>
            <person name="Proctor R.H."/>
            <person name="McCormick S.P."/>
            <person name="Kim H.S."/>
            <person name="Cardoza R.E."/>
            <person name="Stanley A.M."/>
            <person name="Lindo L."/>
            <person name="Kelly A."/>
            <person name="Brown D.W."/>
            <person name="Lee T."/>
            <person name="Vaughan M.M."/>
            <person name="Alexander N.J."/>
            <person name="Busman M."/>
            <person name="Gutierrez S."/>
        </authorList>
    </citation>
    <scope>NUCLEOTIDE SEQUENCE [LARGE SCALE GENOMIC DNA]</scope>
    <source>
        <strain evidence="2 3">IBT 40837</strain>
    </source>
</reference>
<comment type="caution">
    <text evidence="2">The sequence shown here is derived from an EMBL/GenBank/DDBJ whole genome shotgun (WGS) entry which is preliminary data.</text>
</comment>
<evidence type="ECO:0000313" key="2">
    <source>
        <dbReference type="EMBL" id="RFU77547.1"/>
    </source>
</evidence>
<name>A0A395NNW9_TRIAR</name>
<proteinExistence type="predicted"/>
<dbReference type="AlphaFoldDB" id="A0A395NNW9"/>
<accession>A0A395NNW9</accession>
<organism evidence="2 3">
    <name type="scientific">Trichoderma arundinaceum</name>
    <dbReference type="NCBI Taxonomy" id="490622"/>
    <lineage>
        <taxon>Eukaryota</taxon>
        <taxon>Fungi</taxon>
        <taxon>Dikarya</taxon>
        <taxon>Ascomycota</taxon>
        <taxon>Pezizomycotina</taxon>
        <taxon>Sordariomycetes</taxon>
        <taxon>Hypocreomycetidae</taxon>
        <taxon>Hypocreales</taxon>
        <taxon>Hypocreaceae</taxon>
        <taxon>Trichoderma</taxon>
    </lineage>
</organism>
<protein>
    <submittedName>
        <fullName evidence="2">Uncharacterized protein</fullName>
    </submittedName>
</protein>
<evidence type="ECO:0000313" key="3">
    <source>
        <dbReference type="Proteomes" id="UP000266272"/>
    </source>
</evidence>
<dbReference type="Proteomes" id="UP000266272">
    <property type="component" value="Unassembled WGS sequence"/>
</dbReference>
<feature type="compositionally biased region" description="Polar residues" evidence="1">
    <location>
        <begin position="1"/>
        <end position="12"/>
    </location>
</feature>
<keyword evidence="3" id="KW-1185">Reference proteome</keyword>
<gene>
    <name evidence="2" type="ORF">TARUN_4697</name>
</gene>
<feature type="region of interest" description="Disordered" evidence="1">
    <location>
        <begin position="1"/>
        <end position="20"/>
    </location>
</feature>